<gene>
    <name evidence="5" type="ORF">ACFSOY_04585</name>
</gene>
<dbReference type="SUPFAM" id="SSF52777">
    <property type="entry name" value="CoA-dependent acyltransferases"/>
    <property type="match status" value="2"/>
</dbReference>
<dbReference type="Pfam" id="PF00668">
    <property type="entry name" value="Condensation"/>
    <property type="match status" value="1"/>
</dbReference>
<dbReference type="InterPro" id="IPR023213">
    <property type="entry name" value="CAT-like_dom_sf"/>
</dbReference>
<keyword evidence="6" id="KW-1185">Reference proteome</keyword>
<evidence type="ECO:0000256" key="1">
    <source>
        <dbReference type="ARBA" id="ARBA00001957"/>
    </source>
</evidence>
<dbReference type="RefSeq" id="WP_386044342.1">
    <property type="nucleotide sequence ID" value="NZ_JBHUIO010000002.1"/>
</dbReference>
<comment type="caution">
    <text evidence="5">The sequence shown here is derived from an EMBL/GenBank/DDBJ whole genome shotgun (WGS) entry which is preliminary data.</text>
</comment>
<sequence length="1110" mass="123868">MSRFSKFSMSKEKRALLEKMLQEEGMVAVSLARIEKRAEQGPANLSSSQQRLWFLDRMESGSTTYNMPYKIDLRGDLQLTALEAALNEIVERHEILRTVFRRQDGEVQQIVQARQAVQIERLMLSKEELDRLALQEAQRPFDLSAGPLMRATLVQTGEREHTLLLTLHHIVFDGWSMGVLFQELTTLYEAFVEHRPSPLAELPLQYSDYAHWQQEWLQGEEFQKQLSYWQTSLAGAPVVLDLPTDQPRPLLPSYRGGNRSFSLPSVLATELKSWSQGVGATLFMTMFGAFAALLYRYTGQSDLLIGAPVAGRNLRETEGLIGFFVNTLVLRADLTEDPTFAELLHRVKGMTTEALSHQELPFDKLVEHLQPVRDPSRSPLFQVMFNFLESPHEERKFSGLSLTHGEVLNGTAKFDLTLYVEDGPDGIKGNFEYNRDLFAEATVARMADHLQTLLESVLTHPHLPLSHLPLITDAERDQALFAWNETRTEYPRDLCIHQLVERQAAVRPDAVATLFDGTELTYAELNGRANRLAHLLRKQGVAPDVLVGLCVERSHEMVVGMLGILKAGGAYVPLDPAYPAERLAFMADDADLQVIVTQSHLTAGLPQRARRLICLDSDLAEIERESDQNLISLTEATHLAYVVYTSGSTGTPKGVLVPHRAVNRLVCNTDYVQLDETDVVGQVSNSSFDAATFEVWGALINGGKLVGVTKEMALTPKAFAGAIKEHGVTAMFVTAALFNQIVAAVPDAFSELRHLLVGGEALDPRWVRAAIRGGRPKRLLNGYGPTESTTFATYHLIEEIEEDTTNIPIGRPIANTTAYVLDGQLQLLPIGVPGELYLGGDGVARGYLNRPELTAERFLQHPFGEGMLYRTGDLVRRLPDGSIEYIGRLDSQVKVRGFRIELGEIEQAIATREDVLDAVAIVREEEPGDKRIVAYVVPKRADSFSVQELRGKLKESLPEYMLPSAIVTLEAMPLTVNGKLDRQALPRPSGSAQSDDEYAAPRTEAEEHVLAIWQDVLQVERIGIHDNFFDLGGHSLLLIKVHERLQEKLDAQFSIVELFRHTTVYTLTKWLTESKGVANNSARAEESQTRASSKKDVINRRKQLSKGRGK</sequence>
<name>A0ABW4ZTV7_9BACL</name>
<dbReference type="PANTHER" id="PTHR45527:SF14">
    <property type="entry name" value="PLIPASTATIN SYNTHASE SUBUNIT B"/>
    <property type="match status" value="1"/>
</dbReference>
<dbReference type="Pfam" id="PF00501">
    <property type="entry name" value="AMP-binding"/>
    <property type="match status" value="1"/>
</dbReference>
<dbReference type="Gene3D" id="3.30.559.30">
    <property type="entry name" value="Nonribosomal peptide synthetase, condensation domain"/>
    <property type="match status" value="1"/>
</dbReference>
<dbReference type="PROSITE" id="PS00455">
    <property type="entry name" value="AMP_BINDING"/>
    <property type="match status" value="1"/>
</dbReference>
<proteinExistence type="inferred from homology"/>
<evidence type="ECO:0000256" key="2">
    <source>
        <dbReference type="ARBA" id="ARBA00006432"/>
    </source>
</evidence>
<feature type="region of interest" description="Disordered" evidence="3">
    <location>
        <begin position="1079"/>
        <end position="1110"/>
    </location>
</feature>
<dbReference type="InterPro" id="IPR036736">
    <property type="entry name" value="ACP-like_sf"/>
</dbReference>
<evidence type="ECO:0000259" key="4">
    <source>
        <dbReference type="PROSITE" id="PS50075"/>
    </source>
</evidence>
<feature type="compositionally biased region" description="Basic and acidic residues" evidence="3">
    <location>
        <begin position="1083"/>
        <end position="1099"/>
    </location>
</feature>
<dbReference type="Gene3D" id="2.30.38.10">
    <property type="entry name" value="Luciferase, Domain 3"/>
    <property type="match status" value="1"/>
</dbReference>
<dbReference type="InterPro" id="IPR020845">
    <property type="entry name" value="AMP-binding_CS"/>
</dbReference>
<organism evidence="5 6">
    <name type="scientific">Tumebacillus lipolyticus</name>
    <dbReference type="NCBI Taxonomy" id="1280370"/>
    <lineage>
        <taxon>Bacteria</taxon>
        <taxon>Bacillati</taxon>
        <taxon>Bacillota</taxon>
        <taxon>Bacilli</taxon>
        <taxon>Bacillales</taxon>
        <taxon>Alicyclobacillaceae</taxon>
        <taxon>Tumebacillus</taxon>
    </lineage>
</organism>
<dbReference type="InterPro" id="IPR009081">
    <property type="entry name" value="PP-bd_ACP"/>
</dbReference>
<feature type="region of interest" description="Disordered" evidence="3">
    <location>
        <begin position="981"/>
        <end position="1000"/>
    </location>
</feature>
<dbReference type="Proteomes" id="UP001597343">
    <property type="component" value="Unassembled WGS sequence"/>
</dbReference>
<dbReference type="EMBL" id="JBHUIO010000002">
    <property type="protein sequence ID" value="MFD2169297.1"/>
    <property type="molecule type" value="Genomic_DNA"/>
</dbReference>
<feature type="compositionally biased region" description="Basic residues" evidence="3">
    <location>
        <begin position="1100"/>
        <end position="1110"/>
    </location>
</feature>
<dbReference type="Pfam" id="PF13193">
    <property type="entry name" value="AMP-binding_C"/>
    <property type="match status" value="1"/>
</dbReference>
<dbReference type="CDD" id="cd12117">
    <property type="entry name" value="A_NRPS_Srf_like"/>
    <property type="match status" value="1"/>
</dbReference>
<dbReference type="PROSITE" id="PS50075">
    <property type="entry name" value="CARRIER"/>
    <property type="match status" value="1"/>
</dbReference>
<comment type="cofactor">
    <cofactor evidence="1">
        <name>pantetheine 4'-phosphate</name>
        <dbReference type="ChEBI" id="CHEBI:47942"/>
    </cofactor>
</comment>
<protein>
    <submittedName>
        <fullName evidence="5">Amino acid adenylation domain-containing protein</fullName>
    </submittedName>
</protein>
<dbReference type="NCBIfam" id="TIGR01733">
    <property type="entry name" value="AA-adenyl-dom"/>
    <property type="match status" value="1"/>
</dbReference>
<evidence type="ECO:0000313" key="5">
    <source>
        <dbReference type="EMBL" id="MFD2169297.1"/>
    </source>
</evidence>
<accession>A0ABW4ZTV7</accession>
<dbReference type="Pfam" id="PF00550">
    <property type="entry name" value="PP-binding"/>
    <property type="match status" value="1"/>
</dbReference>
<dbReference type="InterPro" id="IPR045851">
    <property type="entry name" value="AMP-bd_C_sf"/>
</dbReference>
<dbReference type="Gene3D" id="3.30.300.30">
    <property type="match status" value="1"/>
</dbReference>
<dbReference type="InterPro" id="IPR025110">
    <property type="entry name" value="AMP-bd_C"/>
</dbReference>
<feature type="domain" description="Carrier" evidence="4">
    <location>
        <begin position="1000"/>
        <end position="1075"/>
    </location>
</feature>
<dbReference type="Gene3D" id="1.10.1200.10">
    <property type="entry name" value="ACP-like"/>
    <property type="match status" value="1"/>
</dbReference>
<dbReference type="CDD" id="cd19531">
    <property type="entry name" value="LCL_NRPS-like"/>
    <property type="match status" value="1"/>
</dbReference>
<evidence type="ECO:0000313" key="6">
    <source>
        <dbReference type="Proteomes" id="UP001597343"/>
    </source>
</evidence>
<evidence type="ECO:0000256" key="3">
    <source>
        <dbReference type="SAM" id="MobiDB-lite"/>
    </source>
</evidence>
<reference evidence="6" key="1">
    <citation type="journal article" date="2019" name="Int. J. Syst. Evol. Microbiol.">
        <title>The Global Catalogue of Microorganisms (GCM) 10K type strain sequencing project: providing services to taxonomists for standard genome sequencing and annotation.</title>
        <authorList>
            <consortium name="The Broad Institute Genomics Platform"/>
            <consortium name="The Broad Institute Genome Sequencing Center for Infectious Disease"/>
            <person name="Wu L."/>
            <person name="Ma J."/>
        </authorList>
    </citation>
    <scope>NUCLEOTIDE SEQUENCE [LARGE SCALE GENOMIC DNA]</scope>
    <source>
        <strain evidence="6">CGMCC 1.13574</strain>
    </source>
</reference>
<dbReference type="Gene3D" id="3.40.50.980">
    <property type="match status" value="2"/>
</dbReference>
<dbReference type="PANTHER" id="PTHR45527">
    <property type="entry name" value="NONRIBOSOMAL PEPTIDE SYNTHETASE"/>
    <property type="match status" value="1"/>
</dbReference>
<dbReference type="SUPFAM" id="SSF56801">
    <property type="entry name" value="Acetyl-CoA synthetase-like"/>
    <property type="match status" value="1"/>
</dbReference>
<comment type="similarity">
    <text evidence="2">Belongs to the ATP-dependent AMP-binding enzyme family.</text>
</comment>
<dbReference type="InterPro" id="IPR001242">
    <property type="entry name" value="Condensation_dom"/>
</dbReference>
<dbReference type="InterPro" id="IPR000873">
    <property type="entry name" value="AMP-dep_synth/lig_dom"/>
</dbReference>
<dbReference type="Gene3D" id="3.30.559.10">
    <property type="entry name" value="Chloramphenicol acetyltransferase-like domain"/>
    <property type="match status" value="1"/>
</dbReference>
<dbReference type="InterPro" id="IPR010071">
    <property type="entry name" value="AA_adenyl_dom"/>
</dbReference>
<dbReference type="SUPFAM" id="SSF47336">
    <property type="entry name" value="ACP-like"/>
    <property type="match status" value="1"/>
</dbReference>